<dbReference type="InterPro" id="IPR039422">
    <property type="entry name" value="MarR/SlyA-like"/>
</dbReference>
<protein>
    <recommendedName>
        <fullName evidence="4">HTH marR-type domain-containing protein</fullName>
    </recommendedName>
</protein>
<dbReference type="Proteomes" id="UP000438448">
    <property type="component" value="Unassembled WGS sequence"/>
</dbReference>
<dbReference type="InterPro" id="IPR036390">
    <property type="entry name" value="WH_DNA-bd_sf"/>
</dbReference>
<dbReference type="SUPFAM" id="SSF46785">
    <property type="entry name" value="Winged helix' DNA-binding domain"/>
    <property type="match status" value="1"/>
</dbReference>
<dbReference type="SMART" id="SM00347">
    <property type="entry name" value="HTH_MARR"/>
    <property type="match status" value="1"/>
</dbReference>
<evidence type="ECO:0000256" key="2">
    <source>
        <dbReference type="ARBA" id="ARBA00023125"/>
    </source>
</evidence>
<dbReference type="OrthoDB" id="4629660at2"/>
<keyword evidence="3" id="KW-0804">Transcription</keyword>
<dbReference type="GO" id="GO:0003677">
    <property type="term" value="F:DNA binding"/>
    <property type="evidence" value="ECO:0007669"/>
    <property type="project" value="UniProtKB-KW"/>
</dbReference>
<comment type="caution">
    <text evidence="5">The sequence shown here is derived from an EMBL/GenBank/DDBJ whole genome shotgun (WGS) entry which is preliminary data.</text>
</comment>
<reference evidence="5 6" key="1">
    <citation type="submission" date="2019-10" db="EMBL/GenBank/DDBJ databases">
        <title>Nocardia macrotermitis sp. nov. and Nocardia aurantia sp. nov., isolated from the gut of fungus growing-termite Macrotermes natalensis.</title>
        <authorList>
            <person name="Benndorf R."/>
            <person name="Schwitalla J."/>
            <person name="Martin K."/>
            <person name="De Beer W."/>
            <person name="Kaster A.-K."/>
            <person name="Vollmers J."/>
            <person name="Poulsen M."/>
            <person name="Beemelmanns C."/>
        </authorList>
    </citation>
    <scope>NUCLEOTIDE SEQUENCE [LARGE SCALE GENOMIC DNA]</scope>
    <source>
        <strain evidence="5 6">RB20</strain>
    </source>
</reference>
<dbReference type="GO" id="GO:0003700">
    <property type="term" value="F:DNA-binding transcription factor activity"/>
    <property type="evidence" value="ECO:0007669"/>
    <property type="project" value="InterPro"/>
</dbReference>
<keyword evidence="2" id="KW-0238">DNA-binding</keyword>
<evidence type="ECO:0000259" key="4">
    <source>
        <dbReference type="PROSITE" id="PS50995"/>
    </source>
</evidence>
<evidence type="ECO:0000256" key="1">
    <source>
        <dbReference type="ARBA" id="ARBA00023015"/>
    </source>
</evidence>
<evidence type="ECO:0000313" key="6">
    <source>
        <dbReference type="Proteomes" id="UP000438448"/>
    </source>
</evidence>
<dbReference type="EMBL" id="WEGK01000007">
    <property type="protein sequence ID" value="MQY20598.1"/>
    <property type="molecule type" value="Genomic_DNA"/>
</dbReference>
<dbReference type="PANTHER" id="PTHR33164:SF64">
    <property type="entry name" value="TRANSCRIPTIONAL REGULATOR SLYA"/>
    <property type="match status" value="1"/>
</dbReference>
<keyword evidence="6" id="KW-1185">Reference proteome</keyword>
<dbReference type="AlphaFoldDB" id="A0A7K0D4E6"/>
<dbReference type="InterPro" id="IPR036388">
    <property type="entry name" value="WH-like_DNA-bd_sf"/>
</dbReference>
<evidence type="ECO:0000313" key="5">
    <source>
        <dbReference type="EMBL" id="MQY20598.1"/>
    </source>
</evidence>
<proteinExistence type="predicted"/>
<dbReference type="GO" id="GO:0006950">
    <property type="term" value="P:response to stress"/>
    <property type="evidence" value="ECO:0007669"/>
    <property type="project" value="TreeGrafter"/>
</dbReference>
<dbReference type="InterPro" id="IPR000835">
    <property type="entry name" value="HTH_MarR-typ"/>
</dbReference>
<evidence type="ECO:0000256" key="3">
    <source>
        <dbReference type="ARBA" id="ARBA00023163"/>
    </source>
</evidence>
<name>A0A7K0D4E6_9NOCA</name>
<dbReference type="PANTHER" id="PTHR33164">
    <property type="entry name" value="TRANSCRIPTIONAL REGULATOR, MARR FAMILY"/>
    <property type="match status" value="1"/>
</dbReference>
<dbReference type="Pfam" id="PF12802">
    <property type="entry name" value="MarR_2"/>
    <property type="match status" value="1"/>
</dbReference>
<accession>A0A7K0D4E6</accession>
<keyword evidence="1" id="KW-0805">Transcription regulation</keyword>
<dbReference type="Gene3D" id="1.10.10.10">
    <property type="entry name" value="Winged helix-like DNA-binding domain superfamily/Winged helix DNA-binding domain"/>
    <property type="match status" value="1"/>
</dbReference>
<gene>
    <name evidence="5" type="ORF">NRB20_37050</name>
</gene>
<sequence>MLIVDDSTALGALDELARLLRGVSQELDKTVATCLGEGSPARWHVLNAVADGQGRSMSQLAEATQLNAATLTRLIDAMIADNLVNRNVDAADRRRVLVHATRRGQLTHKVMNQALSEGGVSAIAADSAPITELLTALSERIRVSDPVAL</sequence>
<feature type="domain" description="HTH marR-type" evidence="4">
    <location>
        <begin position="13"/>
        <end position="139"/>
    </location>
</feature>
<organism evidence="5 6">
    <name type="scientific">Nocardia macrotermitis</name>
    <dbReference type="NCBI Taxonomy" id="2585198"/>
    <lineage>
        <taxon>Bacteria</taxon>
        <taxon>Bacillati</taxon>
        <taxon>Actinomycetota</taxon>
        <taxon>Actinomycetes</taxon>
        <taxon>Mycobacteriales</taxon>
        <taxon>Nocardiaceae</taxon>
        <taxon>Nocardia</taxon>
    </lineage>
</organism>
<dbReference type="PROSITE" id="PS50995">
    <property type="entry name" value="HTH_MARR_2"/>
    <property type="match status" value="1"/>
</dbReference>